<accession>A2Q4U7</accession>
<reference evidence="1" key="1">
    <citation type="submission" date="2005-03" db="EMBL/GenBank/DDBJ databases">
        <authorList>
            <person name="Town C.D."/>
        </authorList>
    </citation>
    <scope>NUCLEOTIDE SEQUENCE</scope>
</reference>
<gene>
    <name evidence="1" type="ORF">MtrDRAFT_AC157891g20v2</name>
</gene>
<evidence type="ECO:0000313" key="1">
    <source>
        <dbReference type="EMBL" id="ABN08647.1"/>
    </source>
</evidence>
<sequence>MARSFLKGGHGLSQTCNHVNWNKVTNPRRFGGLGLREARLGNVAMIVDLHPSLLLAHLSSPLKGTLKLNVDGSFLEGSGCLGGSGVVCNHDE</sequence>
<dbReference type="AlphaFoldDB" id="A2Q4U7"/>
<proteinExistence type="predicted"/>
<organism evidence="1">
    <name type="scientific">Medicago truncatula</name>
    <name type="common">Barrel medic</name>
    <name type="synonym">Medicago tribuloides</name>
    <dbReference type="NCBI Taxonomy" id="3880"/>
    <lineage>
        <taxon>Eukaryota</taxon>
        <taxon>Viridiplantae</taxon>
        <taxon>Streptophyta</taxon>
        <taxon>Embryophyta</taxon>
        <taxon>Tracheophyta</taxon>
        <taxon>Spermatophyta</taxon>
        <taxon>Magnoliopsida</taxon>
        <taxon>eudicotyledons</taxon>
        <taxon>Gunneridae</taxon>
        <taxon>Pentapetalae</taxon>
        <taxon>rosids</taxon>
        <taxon>fabids</taxon>
        <taxon>Fabales</taxon>
        <taxon>Fabaceae</taxon>
        <taxon>Papilionoideae</taxon>
        <taxon>50 kb inversion clade</taxon>
        <taxon>NPAAA clade</taxon>
        <taxon>Hologalegina</taxon>
        <taxon>IRL clade</taxon>
        <taxon>Trifolieae</taxon>
        <taxon>Medicago</taxon>
    </lineage>
</organism>
<protein>
    <submittedName>
        <fullName evidence="1">Uncharacterized protein</fullName>
    </submittedName>
</protein>
<name>A2Q4U7_MEDTR</name>
<dbReference type="EMBL" id="AC157891">
    <property type="protein sequence ID" value="ABN08647.1"/>
    <property type="molecule type" value="Genomic_DNA"/>
</dbReference>
<reference evidence="1" key="2">
    <citation type="submission" date="2007-03" db="EMBL/GenBank/DDBJ databases">
        <authorList>
            <consortium name="The International Medicago Genome Annotation Group"/>
        </authorList>
    </citation>
    <scope>NUCLEOTIDE SEQUENCE</scope>
</reference>